<reference evidence="4 5" key="1">
    <citation type="journal article" date="2024" name="Insects">
        <title>An Improved Chromosome-Level Genome Assembly of the Firefly Pyrocoelia pectoralis.</title>
        <authorList>
            <person name="Fu X."/>
            <person name="Meyer-Rochow V.B."/>
            <person name="Ballantyne L."/>
            <person name="Zhu X."/>
        </authorList>
    </citation>
    <scope>NUCLEOTIDE SEQUENCE [LARGE SCALE GENOMIC DNA]</scope>
    <source>
        <strain evidence="4">XCY_ONT2</strain>
    </source>
</reference>
<dbReference type="PROSITE" id="PS51125">
    <property type="entry name" value="NHL"/>
    <property type="match status" value="1"/>
</dbReference>
<evidence type="ECO:0000259" key="3">
    <source>
        <dbReference type="PROSITE" id="PS51352"/>
    </source>
</evidence>
<dbReference type="SUPFAM" id="SSF52833">
    <property type="entry name" value="Thioredoxin-like"/>
    <property type="match status" value="1"/>
</dbReference>
<protein>
    <recommendedName>
        <fullName evidence="3">Thioredoxin domain-containing protein</fullName>
    </recommendedName>
</protein>
<accession>A0AAN7VV89</accession>
<dbReference type="Gene3D" id="3.40.30.10">
    <property type="entry name" value="Glutaredoxin"/>
    <property type="match status" value="1"/>
</dbReference>
<dbReference type="SUPFAM" id="SSF101898">
    <property type="entry name" value="NHL repeat"/>
    <property type="match status" value="1"/>
</dbReference>
<keyword evidence="1" id="KW-0677">Repeat</keyword>
<dbReference type="Pfam" id="PF13905">
    <property type="entry name" value="Thioredoxin_8"/>
    <property type="match status" value="1"/>
</dbReference>
<feature type="domain" description="Thioredoxin" evidence="3">
    <location>
        <begin position="32"/>
        <end position="184"/>
    </location>
</feature>
<dbReference type="CDD" id="cd14951">
    <property type="entry name" value="NHL-2_like"/>
    <property type="match status" value="1"/>
</dbReference>
<dbReference type="Gene3D" id="2.120.10.30">
    <property type="entry name" value="TolB, C-terminal domain"/>
    <property type="match status" value="3"/>
</dbReference>
<sequence>MSDILNSQEVLHNFIKKGGNDKDSAVKEYLKKLKHPPIPDFVNGLEWFNTSEPLSFKTHLRGKLVLLDFFTYCCINCMHLLPELKEIERQFTIEDGLVVIGVHSAKFENEKNSGNIISAVQRYGISHPVVNDYKSCMWTSCGVCCWPTLLLVGPEGLPIVMLMGEGNKEDLHLCIRNALEFYKSRKLISDHTIPLKSVSHYLPELRGPLLFPGKIACFFDPLIDNDILAISDTGNHRILIVDNSGSVIHEIGGNGNGLKDGDFVNAQFNSPQGLAFHNSKTIFVADTENHAIRKIDLNMGTVVTVVGTGEQGSDYKGGNDGVKQVISSPWDVCIYKTPTARTSEPQDMLFIAMAGLHQIWALFLDSMGWWKNHYHFQGTCSAIAGCGREENKNNNYPFAAAFAQPSGLSLCETSCVIYIADSESSSVRKMYLSDGKVSAVVGGDLNPLNLFAYGDKDGKRNEAKLQHVLGVAASKTANVVFVADSYNHKIKCVDTLTSTVSTIHFNNISNASFNEPGGLCLSTDETKLYVADTNNHAIKILHVDNNYSITHVDKLNITFPPANVQLTPTNSINDIFIAKPVSINCKGGYIILVLKMELANGLCLTSEAPQSWTVLLPHSSWSCVPSHGTDVLNVKVYLNIPPSEIGSTKVDFLYNIIACKSDVCIPKKFIIRQPIEFSNLTTATKHLLLFIVDQSSIKQKY</sequence>
<evidence type="ECO:0000313" key="4">
    <source>
        <dbReference type="EMBL" id="KAK5650298.1"/>
    </source>
</evidence>
<dbReference type="InterPro" id="IPR013766">
    <property type="entry name" value="Thioredoxin_domain"/>
</dbReference>
<proteinExistence type="predicted"/>
<dbReference type="PROSITE" id="PS51352">
    <property type="entry name" value="THIOREDOXIN_2"/>
    <property type="match status" value="1"/>
</dbReference>
<dbReference type="InterPro" id="IPR036249">
    <property type="entry name" value="Thioredoxin-like_sf"/>
</dbReference>
<dbReference type="AlphaFoldDB" id="A0AAN7VV89"/>
<dbReference type="InterPro" id="IPR012336">
    <property type="entry name" value="Thioredoxin-like_fold"/>
</dbReference>
<evidence type="ECO:0000256" key="1">
    <source>
        <dbReference type="ARBA" id="ARBA00022737"/>
    </source>
</evidence>
<dbReference type="InterPro" id="IPR001258">
    <property type="entry name" value="NHL_repeat"/>
</dbReference>
<organism evidence="4 5">
    <name type="scientific">Pyrocoelia pectoralis</name>
    <dbReference type="NCBI Taxonomy" id="417401"/>
    <lineage>
        <taxon>Eukaryota</taxon>
        <taxon>Metazoa</taxon>
        <taxon>Ecdysozoa</taxon>
        <taxon>Arthropoda</taxon>
        <taxon>Hexapoda</taxon>
        <taxon>Insecta</taxon>
        <taxon>Pterygota</taxon>
        <taxon>Neoptera</taxon>
        <taxon>Endopterygota</taxon>
        <taxon>Coleoptera</taxon>
        <taxon>Polyphaga</taxon>
        <taxon>Elateriformia</taxon>
        <taxon>Elateroidea</taxon>
        <taxon>Lampyridae</taxon>
        <taxon>Lampyrinae</taxon>
        <taxon>Pyrocoelia</taxon>
    </lineage>
</organism>
<dbReference type="PANTHER" id="PTHR46388">
    <property type="entry name" value="NHL REPEAT-CONTAINING PROTEIN 2"/>
    <property type="match status" value="1"/>
</dbReference>
<evidence type="ECO:0000256" key="2">
    <source>
        <dbReference type="PROSITE-ProRule" id="PRU00504"/>
    </source>
</evidence>
<name>A0AAN7VV89_9COLE</name>
<keyword evidence="5" id="KW-1185">Reference proteome</keyword>
<dbReference type="InterPro" id="IPR011042">
    <property type="entry name" value="6-blade_b-propeller_TolB-like"/>
</dbReference>
<dbReference type="Proteomes" id="UP001329430">
    <property type="component" value="Chromosome 1"/>
</dbReference>
<comment type="caution">
    <text evidence="4">The sequence shown here is derived from an EMBL/GenBank/DDBJ whole genome shotgun (WGS) entry which is preliminary data.</text>
</comment>
<evidence type="ECO:0000313" key="5">
    <source>
        <dbReference type="Proteomes" id="UP001329430"/>
    </source>
</evidence>
<gene>
    <name evidence="4" type="ORF">RI129_001327</name>
</gene>
<dbReference type="PANTHER" id="PTHR46388:SF2">
    <property type="entry name" value="NHL REPEAT-CONTAINING PROTEIN 2"/>
    <property type="match status" value="1"/>
</dbReference>
<dbReference type="Pfam" id="PF01436">
    <property type="entry name" value="NHL"/>
    <property type="match status" value="2"/>
</dbReference>
<dbReference type="EMBL" id="JAVRBK010000001">
    <property type="protein sequence ID" value="KAK5650298.1"/>
    <property type="molecule type" value="Genomic_DNA"/>
</dbReference>
<dbReference type="InterPro" id="IPR045302">
    <property type="entry name" value="NHL2_NHL_rpt_dom"/>
</dbReference>
<feature type="repeat" description="NHL" evidence="2">
    <location>
        <begin position="263"/>
        <end position="298"/>
    </location>
</feature>